<comment type="caution">
    <text evidence="4">The sequence shown here is derived from an EMBL/GenBank/DDBJ whole genome shotgun (WGS) entry which is preliminary data.</text>
</comment>
<dbReference type="SUPFAM" id="SSF75005">
    <property type="entry name" value="Arabinanase/levansucrase/invertase"/>
    <property type="match status" value="1"/>
</dbReference>
<name>K1SRE0_9ZZZZ</name>
<gene>
    <name evidence="4" type="ORF">LEA_14851</name>
</gene>
<evidence type="ECO:0000256" key="1">
    <source>
        <dbReference type="ARBA" id="ARBA00009865"/>
    </source>
</evidence>
<protein>
    <submittedName>
        <fullName evidence="4">Alpha-N-arabinofuranosidase</fullName>
    </submittedName>
</protein>
<dbReference type="GO" id="GO:0004553">
    <property type="term" value="F:hydrolase activity, hydrolyzing O-glycosyl compounds"/>
    <property type="evidence" value="ECO:0007669"/>
    <property type="project" value="InterPro"/>
</dbReference>
<evidence type="ECO:0000256" key="3">
    <source>
        <dbReference type="ARBA" id="ARBA00023295"/>
    </source>
</evidence>
<proteinExistence type="inferred from homology"/>
<dbReference type="GO" id="GO:0005975">
    <property type="term" value="P:carbohydrate metabolic process"/>
    <property type="evidence" value="ECO:0007669"/>
    <property type="project" value="InterPro"/>
</dbReference>
<evidence type="ECO:0000313" key="4">
    <source>
        <dbReference type="EMBL" id="EKC56410.1"/>
    </source>
</evidence>
<dbReference type="Pfam" id="PF04616">
    <property type="entry name" value="Glyco_hydro_43"/>
    <property type="match status" value="1"/>
</dbReference>
<keyword evidence="3" id="KW-0326">Glycosidase</keyword>
<dbReference type="PANTHER" id="PTHR42812">
    <property type="entry name" value="BETA-XYLOSIDASE"/>
    <property type="match status" value="1"/>
</dbReference>
<dbReference type="PANTHER" id="PTHR42812:SF12">
    <property type="entry name" value="BETA-XYLOSIDASE-RELATED"/>
    <property type="match status" value="1"/>
</dbReference>
<dbReference type="InterPro" id="IPR006710">
    <property type="entry name" value="Glyco_hydro_43"/>
</dbReference>
<dbReference type="AlphaFoldDB" id="K1SRE0"/>
<dbReference type="InterPro" id="IPR051795">
    <property type="entry name" value="Glycosyl_Hydrlase_43"/>
</dbReference>
<feature type="non-terminal residue" evidence="4">
    <location>
        <position position="311"/>
    </location>
</feature>
<dbReference type="Gene3D" id="2.115.10.20">
    <property type="entry name" value="Glycosyl hydrolase domain, family 43"/>
    <property type="match status" value="1"/>
</dbReference>
<organism evidence="4">
    <name type="scientific">human gut metagenome</name>
    <dbReference type="NCBI Taxonomy" id="408170"/>
    <lineage>
        <taxon>unclassified sequences</taxon>
        <taxon>metagenomes</taxon>
        <taxon>organismal metagenomes</taxon>
    </lineage>
</organism>
<sequence length="311" mass="34585">MIRTGDDYYIATSTFEWWPCVNLYHSKDLAHWEQLPSPLREPGQMDLRGDPNSGGIWAPDLSWDGQYYYLLVTNVTTKKGRWYNTHNYMSRAASITGPWSQPVYLNSIGFDPSLLHDTDGKCYLVNMVNGFKGVLVQQMDPETGALLGERRKVYSGSGIGCTEGPRIYHIGSWYYLVVAEGGTGYSHCVTIARSDNVFGPYETMPDNPLLTSDQNDLTAIQKCGHGSFVETQNGEWYMAHLCSRPNSARGSLLGRETALQKITWQDGWPRLACGGKIAQNAVPAPKDLPEVELPAMAEQDDFDVPALAPGY</sequence>
<keyword evidence="2" id="KW-0378">Hydrolase</keyword>
<comment type="similarity">
    <text evidence="1">Belongs to the glycosyl hydrolase 43 family.</text>
</comment>
<dbReference type="InterPro" id="IPR023296">
    <property type="entry name" value="Glyco_hydro_beta-prop_sf"/>
</dbReference>
<evidence type="ECO:0000256" key="2">
    <source>
        <dbReference type="ARBA" id="ARBA00022801"/>
    </source>
</evidence>
<accession>K1SRE0</accession>
<dbReference type="EMBL" id="AJWY01010122">
    <property type="protein sequence ID" value="EKC56410.1"/>
    <property type="molecule type" value="Genomic_DNA"/>
</dbReference>
<reference evidence="4" key="1">
    <citation type="journal article" date="2013" name="Environ. Microbiol.">
        <title>Microbiota from the distal guts of lean and obese adolescents exhibit partial functional redundancy besides clear differences in community structure.</title>
        <authorList>
            <person name="Ferrer M."/>
            <person name="Ruiz A."/>
            <person name="Lanza F."/>
            <person name="Haange S.B."/>
            <person name="Oberbach A."/>
            <person name="Till H."/>
            <person name="Bargiela R."/>
            <person name="Campoy C."/>
            <person name="Segura M.T."/>
            <person name="Richter M."/>
            <person name="von Bergen M."/>
            <person name="Seifert J."/>
            <person name="Suarez A."/>
        </authorList>
    </citation>
    <scope>NUCLEOTIDE SEQUENCE</scope>
</reference>